<dbReference type="PANTHER" id="PTHR23501:SF12">
    <property type="entry name" value="MAJOR FACILITATOR SUPERFAMILY (MFS) PROFILE DOMAIN-CONTAINING PROTEIN-RELATED"/>
    <property type="match status" value="1"/>
</dbReference>
<evidence type="ECO:0000313" key="8">
    <source>
        <dbReference type="EMBL" id="KAK7757293.1"/>
    </source>
</evidence>
<dbReference type="Proteomes" id="UP001320420">
    <property type="component" value="Unassembled WGS sequence"/>
</dbReference>
<evidence type="ECO:0000256" key="3">
    <source>
        <dbReference type="ARBA" id="ARBA00022448"/>
    </source>
</evidence>
<evidence type="ECO:0000256" key="5">
    <source>
        <dbReference type="ARBA" id="ARBA00022989"/>
    </source>
</evidence>
<keyword evidence="3" id="KW-0813">Transport</keyword>
<dbReference type="PANTHER" id="PTHR23501">
    <property type="entry name" value="MAJOR FACILITATOR SUPERFAMILY"/>
    <property type="match status" value="1"/>
</dbReference>
<accession>A0AAN9YSF1</accession>
<feature type="transmembrane region" description="Helical" evidence="7">
    <location>
        <begin position="12"/>
        <end position="33"/>
    </location>
</feature>
<gene>
    <name evidence="8" type="primary">DEP3_2</name>
    <name evidence="8" type="ORF">SLS62_000843</name>
</gene>
<evidence type="ECO:0000256" key="2">
    <source>
        <dbReference type="ARBA" id="ARBA00007520"/>
    </source>
</evidence>
<evidence type="ECO:0000256" key="4">
    <source>
        <dbReference type="ARBA" id="ARBA00022692"/>
    </source>
</evidence>
<comment type="similarity">
    <text evidence="2">Belongs to the major facilitator superfamily. TCR/Tet family.</text>
</comment>
<dbReference type="AlphaFoldDB" id="A0AAN9YSF1"/>
<evidence type="ECO:0000256" key="7">
    <source>
        <dbReference type="SAM" id="Phobius"/>
    </source>
</evidence>
<feature type="transmembrane region" description="Helical" evidence="7">
    <location>
        <begin position="125"/>
        <end position="151"/>
    </location>
</feature>
<keyword evidence="9" id="KW-1185">Reference proteome</keyword>
<keyword evidence="6 7" id="KW-0472">Membrane</keyword>
<comment type="caution">
    <text evidence="8">The sequence shown here is derived from an EMBL/GenBank/DDBJ whole genome shotgun (WGS) entry which is preliminary data.</text>
</comment>
<evidence type="ECO:0000256" key="1">
    <source>
        <dbReference type="ARBA" id="ARBA00004141"/>
    </source>
</evidence>
<comment type="subcellular location">
    <subcellularLocation>
        <location evidence="1">Membrane</location>
        <topology evidence="1">Multi-pass membrane protein</topology>
    </subcellularLocation>
</comment>
<dbReference type="EMBL" id="JAKJXP020000003">
    <property type="protein sequence ID" value="KAK7757293.1"/>
    <property type="molecule type" value="Genomic_DNA"/>
</dbReference>
<protein>
    <submittedName>
        <fullName evidence="8">Efflux pump dep3</fullName>
    </submittedName>
</protein>
<proteinExistence type="inferred from homology"/>
<evidence type="ECO:0000256" key="6">
    <source>
        <dbReference type="ARBA" id="ARBA00023136"/>
    </source>
</evidence>
<evidence type="ECO:0000313" key="9">
    <source>
        <dbReference type="Proteomes" id="UP001320420"/>
    </source>
</evidence>
<reference evidence="8 9" key="1">
    <citation type="submission" date="2024-02" db="EMBL/GenBank/DDBJ databases">
        <title>De novo assembly and annotation of 12 fungi associated with fruit tree decline syndrome in Ontario, Canada.</title>
        <authorList>
            <person name="Sulman M."/>
            <person name="Ellouze W."/>
            <person name="Ilyukhin E."/>
        </authorList>
    </citation>
    <scope>NUCLEOTIDE SEQUENCE [LARGE SCALE GENOMIC DNA]</scope>
    <source>
        <strain evidence="8 9">M11/M66-122</strain>
    </source>
</reference>
<dbReference type="GO" id="GO:0005886">
    <property type="term" value="C:plasma membrane"/>
    <property type="evidence" value="ECO:0007669"/>
    <property type="project" value="TreeGrafter"/>
</dbReference>
<feature type="transmembrane region" description="Helical" evidence="7">
    <location>
        <begin position="86"/>
        <end position="105"/>
    </location>
</feature>
<sequence>MAISLLLTHFFLFQGFYINLVCGAVFAPAYILLFPRVDPQPGSSLKEKAGMIDWINTFIFLAGSACLTVAISFGGVVFAWNSGANIALWVITGVLLLVCIAGLKFHPLVSKENRLYPAHFLKQPIVVNMQLQVFLSSGIILVGLAPITMALQVLTYS</sequence>
<keyword evidence="4 7" id="KW-0812">Transmembrane</keyword>
<name>A0AAN9YSF1_9PEZI</name>
<feature type="transmembrane region" description="Helical" evidence="7">
    <location>
        <begin position="54"/>
        <end position="80"/>
    </location>
</feature>
<dbReference type="GO" id="GO:0022857">
    <property type="term" value="F:transmembrane transporter activity"/>
    <property type="evidence" value="ECO:0007669"/>
    <property type="project" value="TreeGrafter"/>
</dbReference>
<keyword evidence="5 7" id="KW-1133">Transmembrane helix</keyword>
<organism evidence="8 9">
    <name type="scientific">Diatrype stigma</name>
    <dbReference type="NCBI Taxonomy" id="117547"/>
    <lineage>
        <taxon>Eukaryota</taxon>
        <taxon>Fungi</taxon>
        <taxon>Dikarya</taxon>
        <taxon>Ascomycota</taxon>
        <taxon>Pezizomycotina</taxon>
        <taxon>Sordariomycetes</taxon>
        <taxon>Xylariomycetidae</taxon>
        <taxon>Xylariales</taxon>
        <taxon>Diatrypaceae</taxon>
        <taxon>Diatrype</taxon>
    </lineage>
</organism>